<dbReference type="PANTHER" id="PTHR34610">
    <property type="entry name" value="SSL7007 PROTEIN"/>
    <property type="match status" value="1"/>
</dbReference>
<evidence type="ECO:0000313" key="2">
    <source>
        <dbReference type="EMBL" id="SPE25458.1"/>
    </source>
</evidence>
<accession>A0A2N9LQE8</accession>
<evidence type="ECO:0000259" key="1">
    <source>
        <dbReference type="Pfam" id="PF13470"/>
    </source>
</evidence>
<dbReference type="EMBL" id="OKRB01000108">
    <property type="protein sequence ID" value="SPE25458.1"/>
    <property type="molecule type" value="Genomic_DNA"/>
</dbReference>
<dbReference type="PANTHER" id="PTHR34610:SF3">
    <property type="entry name" value="SSL7007 PROTEIN"/>
    <property type="match status" value="1"/>
</dbReference>
<dbReference type="SUPFAM" id="SSF88723">
    <property type="entry name" value="PIN domain-like"/>
    <property type="match status" value="1"/>
</dbReference>
<sequence length="140" mass="15508">MRIVLDTDVVVAAMRSPRGASAELLRHIDGGRATMLVSVALALEYEAICMLAEHRLAAGLSLAQTDIFVTGLIAMAEPVQLFFRWRPQLRDPGDELVLEAAVNGRASAIVTFNERDLQEARRSFDIEVLRPGELLRRIKP</sequence>
<proteinExistence type="predicted"/>
<dbReference type="NCBIfam" id="TIGR00305">
    <property type="entry name" value="putative toxin-antitoxin system toxin component, PIN family"/>
    <property type="match status" value="1"/>
</dbReference>
<dbReference type="InterPro" id="IPR002716">
    <property type="entry name" value="PIN_dom"/>
</dbReference>
<feature type="domain" description="PIN" evidence="1">
    <location>
        <begin position="2"/>
        <end position="114"/>
    </location>
</feature>
<reference evidence="3" key="1">
    <citation type="submission" date="2018-02" db="EMBL/GenBank/DDBJ databases">
        <authorList>
            <person name="Hausmann B."/>
        </authorList>
    </citation>
    <scope>NUCLEOTIDE SEQUENCE [LARGE SCALE GENOMIC DNA]</scope>
    <source>
        <strain evidence="3">Peat soil MAG SbA5</strain>
    </source>
</reference>
<dbReference type="InterPro" id="IPR002850">
    <property type="entry name" value="PIN_toxin-like"/>
</dbReference>
<dbReference type="Pfam" id="PF13470">
    <property type="entry name" value="PIN_3"/>
    <property type="match status" value="1"/>
</dbReference>
<dbReference type="OrthoDB" id="5243920at2"/>
<dbReference type="Proteomes" id="UP000239735">
    <property type="component" value="Unassembled WGS sequence"/>
</dbReference>
<dbReference type="InterPro" id="IPR029060">
    <property type="entry name" value="PIN-like_dom_sf"/>
</dbReference>
<dbReference type="AlphaFoldDB" id="A0A2N9LQE8"/>
<gene>
    <name evidence="2" type="ORF">SBA5_50047</name>
</gene>
<organism evidence="2 3">
    <name type="scientific">Candidatus Sulfuritelmatomonas gaucii</name>
    <dbReference type="NCBI Taxonomy" id="2043161"/>
    <lineage>
        <taxon>Bacteria</taxon>
        <taxon>Pseudomonadati</taxon>
        <taxon>Acidobacteriota</taxon>
        <taxon>Terriglobia</taxon>
        <taxon>Terriglobales</taxon>
        <taxon>Acidobacteriaceae</taxon>
        <taxon>Candidatus Sulfuritelmatomonas</taxon>
    </lineage>
</organism>
<evidence type="ECO:0000313" key="3">
    <source>
        <dbReference type="Proteomes" id="UP000239735"/>
    </source>
</evidence>
<name>A0A2N9LQE8_9BACT</name>
<protein>
    <recommendedName>
        <fullName evidence="1">PIN domain-containing protein</fullName>
    </recommendedName>
</protein>